<dbReference type="InterPro" id="IPR001789">
    <property type="entry name" value="Sig_transdc_resp-reg_receiver"/>
</dbReference>
<dbReference type="SUPFAM" id="SSF51905">
    <property type="entry name" value="FAD/NAD(P)-binding domain"/>
    <property type="match status" value="1"/>
</dbReference>
<dbReference type="Pfam" id="PF12831">
    <property type="entry name" value="FAD_oxidored"/>
    <property type="match status" value="1"/>
</dbReference>
<evidence type="ECO:0000256" key="3">
    <source>
        <dbReference type="ARBA" id="ARBA00022485"/>
    </source>
</evidence>
<keyword evidence="4" id="KW-0479">Metal-binding</keyword>
<dbReference type="Pfam" id="PF07992">
    <property type="entry name" value="Pyr_redox_2"/>
    <property type="match status" value="1"/>
</dbReference>
<protein>
    <submittedName>
        <fullName evidence="12">Response regulator receiver protein</fullName>
    </submittedName>
</protein>
<dbReference type="HOGENOM" id="CLU_004231_2_0_7"/>
<evidence type="ECO:0000259" key="11">
    <source>
        <dbReference type="PROSITE" id="PS51379"/>
    </source>
</evidence>
<accession>F3Z2F4</accession>
<dbReference type="InterPro" id="IPR023753">
    <property type="entry name" value="FAD/NAD-binding_dom"/>
</dbReference>
<dbReference type="PROSITE" id="PS00198">
    <property type="entry name" value="4FE4S_FER_1"/>
    <property type="match status" value="4"/>
</dbReference>
<dbReference type="Pfam" id="PF13450">
    <property type="entry name" value="NAD_binding_8"/>
    <property type="match status" value="1"/>
</dbReference>
<evidence type="ECO:0000256" key="1">
    <source>
        <dbReference type="ARBA" id="ARBA00001974"/>
    </source>
</evidence>
<dbReference type="KEGG" id="daf:Desaf_1863"/>
<dbReference type="AlphaFoldDB" id="F3Z2F4"/>
<keyword evidence="3" id="KW-0004">4Fe-4S</keyword>
<dbReference type="PANTHER" id="PTHR43498:SF1">
    <property type="entry name" value="COB--COM HETERODISULFIDE REDUCTASE IRON-SULFUR SUBUNIT A"/>
    <property type="match status" value="1"/>
</dbReference>
<evidence type="ECO:0000313" key="12">
    <source>
        <dbReference type="EMBL" id="EGJ50194.1"/>
    </source>
</evidence>
<dbReference type="eggNOG" id="COG2072">
    <property type="taxonomic scope" value="Bacteria"/>
</dbReference>
<comment type="similarity">
    <text evidence="2">Belongs to the HdrA family.</text>
</comment>
<gene>
    <name evidence="12" type="ORF">Desaf_1863</name>
</gene>
<keyword evidence="6" id="KW-0560">Oxidoreductase</keyword>
<dbReference type="Gene3D" id="3.40.50.2300">
    <property type="match status" value="1"/>
</dbReference>
<feature type="domain" description="4Fe-4S ferredoxin-type" evidence="11">
    <location>
        <begin position="155"/>
        <end position="184"/>
    </location>
</feature>
<proteinExistence type="inferred from homology"/>
<name>F3Z2F4_DESAF</name>
<evidence type="ECO:0000259" key="10">
    <source>
        <dbReference type="PROSITE" id="PS50110"/>
    </source>
</evidence>
<evidence type="ECO:0000256" key="2">
    <source>
        <dbReference type="ARBA" id="ARBA00006561"/>
    </source>
</evidence>
<dbReference type="PROSITE" id="PS51379">
    <property type="entry name" value="4FE4S_FER_2"/>
    <property type="match status" value="4"/>
</dbReference>
<dbReference type="RefSeq" id="WP_014259950.1">
    <property type="nucleotide sequence ID" value="NC_016629.1"/>
</dbReference>
<dbReference type="InterPro" id="IPR036188">
    <property type="entry name" value="FAD/NAD-bd_sf"/>
</dbReference>
<evidence type="ECO:0000256" key="6">
    <source>
        <dbReference type="ARBA" id="ARBA00023002"/>
    </source>
</evidence>
<evidence type="ECO:0000256" key="7">
    <source>
        <dbReference type="ARBA" id="ARBA00023004"/>
    </source>
</evidence>
<organism evidence="12 13">
    <name type="scientific">Desulfocurvibacter africanus subsp. africanus str. Walvis Bay</name>
    <dbReference type="NCBI Taxonomy" id="690850"/>
    <lineage>
        <taxon>Bacteria</taxon>
        <taxon>Pseudomonadati</taxon>
        <taxon>Thermodesulfobacteriota</taxon>
        <taxon>Desulfovibrionia</taxon>
        <taxon>Desulfovibrionales</taxon>
        <taxon>Desulfovibrionaceae</taxon>
        <taxon>Desulfocurvibacter</taxon>
    </lineage>
</organism>
<comment type="caution">
    <text evidence="9">Lacks conserved residue(s) required for the propagation of feature annotation.</text>
</comment>
<dbReference type="PANTHER" id="PTHR43498">
    <property type="entry name" value="FERREDOXIN:COB-COM HETERODISULFIDE REDUCTASE SUBUNIT A"/>
    <property type="match status" value="1"/>
</dbReference>
<dbReference type="GO" id="GO:0051539">
    <property type="term" value="F:4 iron, 4 sulfur cluster binding"/>
    <property type="evidence" value="ECO:0007669"/>
    <property type="project" value="UniProtKB-KW"/>
</dbReference>
<comment type="cofactor">
    <cofactor evidence="1">
        <name>FAD</name>
        <dbReference type="ChEBI" id="CHEBI:57692"/>
    </cofactor>
</comment>
<evidence type="ECO:0000256" key="9">
    <source>
        <dbReference type="PROSITE-ProRule" id="PRU00169"/>
    </source>
</evidence>
<dbReference type="GO" id="GO:0000160">
    <property type="term" value="P:phosphorelay signal transduction system"/>
    <property type="evidence" value="ECO:0007669"/>
    <property type="project" value="InterPro"/>
</dbReference>
<keyword evidence="13" id="KW-1185">Reference proteome</keyword>
<dbReference type="InterPro" id="IPR017900">
    <property type="entry name" value="4Fe4S_Fe_S_CS"/>
</dbReference>
<evidence type="ECO:0000256" key="5">
    <source>
        <dbReference type="ARBA" id="ARBA00022827"/>
    </source>
</evidence>
<dbReference type="eggNOG" id="COG1148">
    <property type="taxonomic scope" value="Bacteria"/>
</dbReference>
<feature type="domain" description="4Fe-4S ferredoxin-type" evidence="11">
    <location>
        <begin position="1097"/>
        <end position="1126"/>
    </location>
</feature>
<dbReference type="PROSITE" id="PS50110">
    <property type="entry name" value="RESPONSE_REGULATORY"/>
    <property type="match status" value="1"/>
</dbReference>
<evidence type="ECO:0000256" key="8">
    <source>
        <dbReference type="ARBA" id="ARBA00023014"/>
    </source>
</evidence>
<keyword evidence="7" id="KW-0408">Iron</keyword>
<feature type="domain" description="4Fe-4S ferredoxin-type" evidence="11">
    <location>
        <begin position="1066"/>
        <end position="1095"/>
    </location>
</feature>
<dbReference type="Pfam" id="PF00037">
    <property type="entry name" value="Fer4"/>
    <property type="match status" value="2"/>
</dbReference>
<keyword evidence="8" id="KW-0411">Iron-sulfur</keyword>
<sequence>MKMTYDALVVGAGIGGIRSALDLAETGHKVALMDRRPTTGGLLAQLDHQFPTDHCGMCKMLPLTERDTSSQFCMRKGLFHRNIDLLLSTELESLEGDPGEFHAVARKRSGFVDPSRCIGCGICAEVCPVRVKDEFNAGLTERSAIHLPVPQAIPNHYVVDLDNCQRCWQCHKACPTGAVDFKFEERPKFGVLVVAPDGHAAGELMPILESEEFPVSRVTSGAQAVDRVMADESMKLVVLGLGLEDMPLERVLARLLELRPRMPVLVAGTERSAEVETLLGGGAHDFVSLPVEPKAFVSWFDKLYMRLVSDEILEIDVAAVVLAAGFDCYDPSPAGDVLGYGRYPDVMTSLEFERWISGTGPNAGKLIRRSDGGPVRKVAWLQCVGSRDVQKQADFCSSMCCMVSIKEANLTKDLTRNSQEGPADAAIFFMDMRTFGKDHQRYCNDAAERNGIRFIRSRIHSVIPANGPEKGLSVDYLDQAGELRTERFDLLVLAVGARPPESMARLAKATGVETNTWGFCKTMPYEPSRTSRLGVFAAGSFAGPKDIAESMIQSGAAALGASRLINLYAPIREQHSEPEPEYENVSRQPSRILVALCTSCPTLPRSADLSELSAMLSSWPGVQNVITIHRACTGPGWQQIMEHARNSRPNRVLIGACMPYAYIPKLHELGRELHLDPALMDVVDIYSPLAGTRSEHALADIRTTLRMAVTKLAGAEPAPKTRTQPVHQAALVVGGGLAGMTAALGIADHGYSVSLVEESKKLGGMVKNVRVGPEGTDAAKFLSELVEQVEKHPKVKVFTDSRVSLSVGRAGHFMSVISTPKGAMNLLHGATVLATGGQESKVYEWGFRVHKSVVTHQELEQRLADGTLDVTDLGCVAMIQCWRSREEEHEYCSRVCCQLAMKNILELKRRNPRLPIYVFYRDVMTYGFSEALFTQARKAGAMFIRYDPEAKPKVSFQDGKPVISAMDPMLGREIQVRADILSLASGIEPGETDELAEVFGVPRDEHGFFQEADTKWRPVDFMKHGVFMCGIARAPGSMEETIVSAKAAAQRSLRVLSEQRVVTGGMVAEVRHTYCSLCGRCIDVCPYGARSMDTDHQRVVVDELLCQGCGACAAVCPNSASVLRGYSDKQVLGVIDAALEFSS</sequence>
<dbReference type="Gene3D" id="3.50.50.60">
    <property type="entry name" value="FAD/NAD(P)-binding domain"/>
    <property type="match status" value="3"/>
</dbReference>
<reference evidence="12 13" key="1">
    <citation type="journal article" date="2011" name="J. Bacteriol.">
        <title>Genome sequence of the mercury-methylating and pleomorphic Desulfovibrio africanus Strain Walvis Bay.</title>
        <authorList>
            <person name="Brown S.D."/>
            <person name="Wall J.D."/>
            <person name="Kucken A.M."/>
            <person name="Gilmour C.C."/>
            <person name="Podar M."/>
            <person name="Brandt C.C."/>
            <person name="Teshima H."/>
            <person name="Detter J.C."/>
            <person name="Han C.S."/>
            <person name="Land M.L."/>
            <person name="Lucas S."/>
            <person name="Han J."/>
            <person name="Pennacchio L."/>
            <person name="Nolan M."/>
            <person name="Pitluck S."/>
            <person name="Woyke T."/>
            <person name="Goodwin L."/>
            <person name="Palumbo A.V."/>
            <person name="Elias D.A."/>
        </authorList>
    </citation>
    <scope>NUCLEOTIDE SEQUENCE [LARGE SCALE GENOMIC DNA]</scope>
    <source>
        <strain evidence="12 13">Walvis Bay</strain>
    </source>
</reference>
<dbReference type="InterPro" id="IPR011006">
    <property type="entry name" value="CheY-like_superfamily"/>
</dbReference>
<feature type="domain" description="4Fe-4S ferredoxin-type" evidence="11">
    <location>
        <begin position="108"/>
        <end position="138"/>
    </location>
</feature>
<feature type="domain" description="Response regulatory" evidence="10">
    <location>
        <begin position="190"/>
        <end position="304"/>
    </location>
</feature>
<dbReference type="SUPFAM" id="SSF52172">
    <property type="entry name" value="CheY-like"/>
    <property type="match status" value="1"/>
</dbReference>
<dbReference type="Gene3D" id="3.30.70.20">
    <property type="match status" value="2"/>
</dbReference>
<keyword evidence="5" id="KW-0285">Flavoprotein</keyword>
<evidence type="ECO:0000256" key="4">
    <source>
        <dbReference type="ARBA" id="ARBA00022723"/>
    </source>
</evidence>
<evidence type="ECO:0000313" key="13">
    <source>
        <dbReference type="Proteomes" id="UP000007844"/>
    </source>
</evidence>
<dbReference type="InterPro" id="IPR039650">
    <property type="entry name" value="HdrA-like"/>
</dbReference>
<dbReference type="GO" id="GO:0016491">
    <property type="term" value="F:oxidoreductase activity"/>
    <property type="evidence" value="ECO:0007669"/>
    <property type="project" value="UniProtKB-KW"/>
</dbReference>
<dbReference type="InterPro" id="IPR017896">
    <property type="entry name" value="4Fe4S_Fe-S-bd"/>
</dbReference>
<dbReference type="STRING" id="690850.Desaf_1863"/>
<keyword evidence="5" id="KW-0274">FAD</keyword>
<dbReference type="SUPFAM" id="SSF51971">
    <property type="entry name" value="Nucleotide-binding domain"/>
    <property type="match status" value="1"/>
</dbReference>
<dbReference type="SUPFAM" id="SSF54862">
    <property type="entry name" value="4Fe-4S ferredoxins"/>
    <property type="match status" value="1"/>
</dbReference>
<dbReference type="Pfam" id="PF12838">
    <property type="entry name" value="Fer4_7"/>
    <property type="match status" value="1"/>
</dbReference>
<dbReference type="EMBL" id="CP003221">
    <property type="protein sequence ID" value="EGJ50194.1"/>
    <property type="molecule type" value="Genomic_DNA"/>
</dbReference>
<dbReference type="GO" id="GO:0046872">
    <property type="term" value="F:metal ion binding"/>
    <property type="evidence" value="ECO:0007669"/>
    <property type="project" value="UniProtKB-KW"/>
</dbReference>
<dbReference type="Proteomes" id="UP000007844">
    <property type="component" value="Chromosome"/>
</dbReference>